<dbReference type="AlphaFoldDB" id="A0A0B0NV31"/>
<keyword evidence="2" id="KW-1185">Reference proteome</keyword>
<reference evidence="2" key="1">
    <citation type="submission" date="2014-09" db="EMBL/GenBank/DDBJ databases">
        <authorList>
            <person name="Mudge J."/>
            <person name="Ramaraj T."/>
            <person name="Lindquist I.E."/>
            <person name="Bharti A.K."/>
            <person name="Sundararajan A."/>
            <person name="Cameron C.T."/>
            <person name="Woodward J.E."/>
            <person name="May G.D."/>
            <person name="Brubaker C."/>
            <person name="Broadhvest J."/>
            <person name="Wilkins T.A."/>
        </authorList>
    </citation>
    <scope>NUCLEOTIDE SEQUENCE</scope>
    <source>
        <strain evidence="2">cv. AKA8401</strain>
    </source>
</reference>
<organism evidence="1 2">
    <name type="scientific">Gossypium arboreum</name>
    <name type="common">Tree cotton</name>
    <name type="synonym">Gossypium nanking</name>
    <dbReference type="NCBI Taxonomy" id="29729"/>
    <lineage>
        <taxon>Eukaryota</taxon>
        <taxon>Viridiplantae</taxon>
        <taxon>Streptophyta</taxon>
        <taxon>Embryophyta</taxon>
        <taxon>Tracheophyta</taxon>
        <taxon>Spermatophyta</taxon>
        <taxon>Magnoliopsida</taxon>
        <taxon>eudicotyledons</taxon>
        <taxon>Gunneridae</taxon>
        <taxon>Pentapetalae</taxon>
        <taxon>rosids</taxon>
        <taxon>malvids</taxon>
        <taxon>Malvales</taxon>
        <taxon>Malvaceae</taxon>
        <taxon>Malvoideae</taxon>
        <taxon>Gossypium</taxon>
    </lineage>
</organism>
<sequence length="109" mass="12192">MTFGLMRSCIRPYLGYGIDMRFCVRPPLGHSVKMRLRIRPYLGYGFDVKSLVKQCLGYGIGILLCMVIPSVPSIPSGSIGSPKICQGNDEYRQASSRIKGRQRLVHTIN</sequence>
<protein>
    <submittedName>
        <fullName evidence="1">Uncharacterized protein</fullName>
    </submittedName>
</protein>
<dbReference type="Proteomes" id="UP000032142">
    <property type="component" value="Unassembled WGS sequence"/>
</dbReference>
<proteinExistence type="predicted"/>
<evidence type="ECO:0000313" key="1">
    <source>
        <dbReference type="EMBL" id="KHG18338.1"/>
    </source>
</evidence>
<dbReference type="EMBL" id="KN410383">
    <property type="protein sequence ID" value="KHG18338.1"/>
    <property type="molecule type" value="Genomic_DNA"/>
</dbReference>
<evidence type="ECO:0000313" key="2">
    <source>
        <dbReference type="Proteomes" id="UP000032142"/>
    </source>
</evidence>
<gene>
    <name evidence="1" type="ORF">F383_21035</name>
</gene>
<accession>A0A0B0NV31</accession>
<name>A0A0B0NV31_GOSAR</name>